<reference evidence="2 3" key="1">
    <citation type="submission" date="2019-08" db="EMBL/GenBank/DDBJ databases">
        <title>Ulvibacter marinistellae sp. nov., isolated from a starfish, Patiria pectinifera.</title>
        <authorList>
            <person name="Kawano K."/>
            <person name="Ushijima N."/>
            <person name="Kihara M."/>
            <person name="Itoh H."/>
        </authorList>
    </citation>
    <scope>NUCLEOTIDE SEQUENCE [LARGE SCALE GENOMIC DNA]</scope>
    <source>
        <strain evidence="2 3">KK4</strain>
    </source>
</reference>
<protein>
    <recommendedName>
        <fullName evidence="1">Methyltransferase type 11 domain-containing protein</fullName>
    </recommendedName>
</protein>
<keyword evidence="3" id="KW-1185">Reference proteome</keyword>
<dbReference type="AlphaFoldDB" id="A0A5J4FX40"/>
<dbReference type="GO" id="GO:0008757">
    <property type="term" value="F:S-adenosylmethionine-dependent methyltransferase activity"/>
    <property type="evidence" value="ECO:0007669"/>
    <property type="project" value="InterPro"/>
</dbReference>
<evidence type="ECO:0000313" key="2">
    <source>
        <dbReference type="EMBL" id="GEQ86810.1"/>
    </source>
</evidence>
<feature type="domain" description="Methyltransferase type 11" evidence="1">
    <location>
        <begin position="74"/>
        <end position="144"/>
    </location>
</feature>
<dbReference type="Gene3D" id="3.40.50.150">
    <property type="entry name" value="Vaccinia Virus protein VP39"/>
    <property type="match status" value="1"/>
</dbReference>
<gene>
    <name evidence="2" type="ORF">ULMS_23180</name>
</gene>
<proteinExistence type="predicted"/>
<evidence type="ECO:0000259" key="1">
    <source>
        <dbReference type="Pfam" id="PF08241"/>
    </source>
</evidence>
<dbReference type="EMBL" id="BKCF01000004">
    <property type="protein sequence ID" value="GEQ86810.1"/>
    <property type="molecule type" value="Genomic_DNA"/>
</dbReference>
<dbReference type="OrthoDB" id="9767869at2"/>
<dbReference type="Proteomes" id="UP000326994">
    <property type="component" value="Unassembled WGS sequence"/>
</dbReference>
<comment type="caution">
    <text evidence="2">The sequence shown here is derived from an EMBL/GenBank/DDBJ whole genome shotgun (WGS) entry which is preliminary data.</text>
</comment>
<name>A0A5J4FX40_9FLAO</name>
<accession>A0A5J4FX40</accession>
<evidence type="ECO:0000313" key="3">
    <source>
        <dbReference type="Proteomes" id="UP000326994"/>
    </source>
</evidence>
<organism evidence="2 3">
    <name type="scientific">Patiriisocius marinistellae</name>
    <dbReference type="NCBI Taxonomy" id="2494560"/>
    <lineage>
        <taxon>Bacteria</taxon>
        <taxon>Pseudomonadati</taxon>
        <taxon>Bacteroidota</taxon>
        <taxon>Flavobacteriia</taxon>
        <taxon>Flavobacteriales</taxon>
        <taxon>Flavobacteriaceae</taxon>
        <taxon>Patiriisocius</taxon>
    </lineage>
</organism>
<dbReference type="InterPro" id="IPR029063">
    <property type="entry name" value="SAM-dependent_MTases_sf"/>
</dbReference>
<dbReference type="InterPro" id="IPR013216">
    <property type="entry name" value="Methyltransf_11"/>
</dbReference>
<dbReference type="Pfam" id="PF08241">
    <property type="entry name" value="Methyltransf_11"/>
    <property type="match status" value="1"/>
</dbReference>
<sequence>MHSMNIKKTKGYKALRNLIKGKPQKKEFVGSKEYWENRYVTNRDSGSGSYGRLASFKAEILNAFVKNNSIKTILEFGSGDGNQLTLSEYPQYTGVDVSKKAIAICEEKFKNDKTKRFVHSSLFDIAPIKAELVMSLDVLYHLVEDTVFKNYMIDLFNASTKYVVIYSSNYDDHFAAHVKCREFTKWIDTNVADQWKQVDFIKNKYPFDKKDPNNTSMADFYFYQKII</sequence>
<dbReference type="SUPFAM" id="SSF53335">
    <property type="entry name" value="S-adenosyl-L-methionine-dependent methyltransferases"/>
    <property type="match status" value="1"/>
</dbReference>
<dbReference type="CDD" id="cd02440">
    <property type="entry name" value="AdoMet_MTases"/>
    <property type="match status" value="1"/>
</dbReference>